<dbReference type="GO" id="GO:0007030">
    <property type="term" value="P:Golgi organization"/>
    <property type="evidence" value="ECO:0007669"/>
    <property type="project" value="TreeGrafter"/>
</dbReference>
<dbReference type="PANTHER" id="PTHR17985">
    <property type="entry name" value="SER/THR-RICH PROTEIN T10 IN DGCR REGION"/>
    <property type="match status" value="1"/>
</dbReference>
<sequence>MCIALVTTAHPKYALIVLDNRDEYVLRPTSRPYWWTHRASGHKILSARDLYRRERGTWLGVGQDGRFAVLTNYRESSEDDPEHPISGVRSRGGMVTAWLGAPAEEGLDDFVHRMLESRMVKGVGGFSLICGDLKRRADDRIEPLAIVSNRSDHPDMVPRIGGERGKVWGLSNSIFTDPPEWPKIKKGKKLLEDAIREAVDKDFSEDELTEKLFAVLDDDTLPLTTGMTFTEFLDSLRESVFIPAFSDEEGKKDMAEAVQSGKAKAAFDEIEDDSEVEERPEAAHFFMKGAYGTQRQTILLFDWDGNITYKERALWDAHGNQIERGKGDVQHKFAVPRSDK</sequence>
<dbReference type="EMBL" id="QJNU01000069">
    <property type="protein sequence ID" value="RYP08233.1"/>
    <property type="molecule type" value="Genomic_DNA"/>
</dbReference>
<dbReference type="AlphaFoldDB" id="A0A4Q4TRZ1"/>
<dbReference type="OrthoDB" id="191601at2759"/>
<dbReference type="GO" id="GO:0009306">
    <property type="term" value="P:protein secretion"/>
    <property type="evidence" value="ECO:0007669"/>
    <property type="project" value="TreeGrafter"/>
</dbReference>
<keyword evidence="2" id="KW-1185">Reference proteome</keyword>
<organism evidence="1 2">
    <name type="scientific">Monosporascus ibericus</name>
    <dbReference type="NCBI Taxonomy" id="155417"/>
    <lineage>
        <taxon>Eukaryota</taxon>
        <taxon>Fungi</taxon>
        <taxon>Dikarya</taxon>
        <taxon>Ascomycota</taxon>
        <taxon>Pezizomycotina</taxon>
        <taxon>Sordariomycetes</taxon>
        <taxon>Xylariomycetidae</taxon>
        <taxon>Xylariales</taxon>
        <taxon>Xylariales incertae sedis</taxon>
        <taxon>Monosporascus</taxon>
    </lineage>
</organism>
<evidence type="ECO:0008006" key="3">
    <source>
        <dbReference type="Google" id="ProtNLM"/>
    </source>
</evidence>
<dbReference type="InterPro" id="IPR008551">
    <property type="entry name" value="TANGO2"/>
</dbReference>
<reference evidence="1 2" key="1">
    <citation type="submission" date="2018-06" db="EMBL/GenBank/DDBJ databases">
        <title>Complete Genomes of Monosporascus.</title>
        <authorList>
            <person name="Robinson A.J."/>
            <person name="Natvig D.O."/>
        </authorList>
    </citation>
    <scope>NUCLEOTIDE SEQUENCE [LARGE SCALE GENOMIC DNA]</scope>
    <source>
        <strain evidence="1 2">CBS 110550</strain>
    </source>
</reference>
<accession>A0A4Q4TRZ1</accession>
<name>A0A4Q4TRZ1_9PEZI</name>
<protein>
    <recommendedName>
        <fullName evidence="3">DUF833 domain-containing protein</fullName>
    </recommendedName>
</protein>
<dbReference type="PANTHER" id="PTHR17985:SF8">
    <property type="entry name" value="TRANSPORT AND GOLGI ORGANIZATION PROTEIN 2 HOMOLOG"/>
    <property type="match status" value="1"/>
</dbReference>
<dbReference type="GO" id="GO:0005794">
    <property type="term" value="C:Golgi apparatus"/>
    <property type="evidence" value="ECO:0007669"/>
    <property type="project" value="TreeGrafter"/>
</dbReference>
<dbReference type="Pfam" id="PF05742">
    <property type="entry name" value="TANGO2"/>
    <property type="match status" value="1"/>
</dbReference>
<dbReference type="Proteomes" id="UP000293360">
    <property type="component" value="Unassembled WGS sequence"/>
</dbReference>
<gene>
    <name evidence="1" type="ORF">DL764_002048</name>
</gene>
<evidence type="ECO:0000313" key="1">
    <source>
        <dbReference type="EMBL" id="RYP08233.1"/>
    </source>
</evidence>
<comment type="caution">
    <text evidence="1">The sequence shown here is derived from an EMBL/GenBank/DDBJ whole genome shotgun (WGS) entry which is preliminary data.</text>
</comment>
<evidence type="ECO:0000313" key="2">
    <source>
        <dbReference type="Proteomes" id="UP000293360"/>
    </source>
</evidence>
<proteinExistence type="predicted"/>